<evidence type="ECO:0000313" key="2">
    <source>
        <dbReference type="EMBL" id="CAL1697064.1"/>
    </source>
</evidence>
<accession>A0ABP1CQY3</accession>
<keyword evidence="3" id="KW-1185">Reference proteome</keyword>
<dbReference type="Proteomes" id="UP001497453">
    <property type="component" value="Chromosome 1"/>
</dbReference>
<organism evidence="2 3">
    <name type="scientific">Somion occarium</name>
    <dbReference type="NCBI Taxonomy" id="3059160"/>
    <lineage>
        <taxon>Eukaryota</taxon>
        <taxon>Fungi</taxon>
        <taxon>Dikarya</taxon>
        <taxon>Basidiomycota</taxon>
        <taxon>Agaricomycotina</taxon>
        <taxon>Agaricomycetes</taxon>
        <taxon>Polyporales</taxon>
        <taxon>Cerrenaceae</taxon>
        <taxon>Somion</taxon>
    </lineage>
</organism>
<feature type="region of interest" description="Disordered" evidence="1">
    <location>
        <begin position="95"/>
        <end position="122"/>
    </location>
</feature>
<proteinExistence type="predicted"/>
<evidence type="ECO:0000256" key="1">
    <source>
        <dbReference type="SAM" id="MobiDB-lite"/>
    </source>
</evidence>
<evidence type="ECO:0000313" key="3">
    <source>
        <dbReference type="Proteomes" id="UP001497453"/>
    </source>
</evidence>
<protein>
    <submittedName>
        <fullName evidence="2">Uncharacterized protein</fullName>
    </submittedName>
</protein>
<gene>
    <name evidence="2" type="ORF">GFSPODELE1_LOCUS1462</name>
</gene>
<reference evidence="3" key="1">
    <citation type="submission" date="2024-04" db="EMBL/GenBank/DDBJ databases">
        <authorList>
            <person name="Shaw F."/>
            <person name="Minotto A."/>
        </authorList>
    </citation>
    <scope>NUCLEOTIDE SEQUENCE [LARGE SCALE GENOMIC DNA]</scope>
</reference>
<dbReference type="EMBL" id="OZ037944">
    <property type="protein sequence ID" value="CAL1697064.1"/>
    <property type="molecule type" value="Genomic_DNA"/>
</dbReference>
<sequence length="122" mass="13749">MTIGPPQPSIEFSPHTSYQSFTCPSKHIFPLFSNFRFPSKRRCPSARNGLRIHDMTSETRTPSQEAKLLDVSWNVEEVTTYLKRLKSEAEAFEISQTAKSTPDLPSFSEQAGGNHAFRSSLL</sequence>
<name>A0ABP1CQY3_9APHY</name>